<comment type="caution">
    <text evidence="2">The sequence shown here is derived from an EMBL/GenBank/DDBJ whole genome shotgun (WGS) entry which is preliminary data.</text>
</comment>
<dbReference type="GO" id="GO:0032259">
    <property type="term" value="P:methylation"/>
    <property type="evidence" value="ECO:0007669"/>
    <property type="project" value="UniProtKB-KW"/>
</dbReference>
<proteinExistence type="predicted"/>
<feature type="compositionally biased region" description="Polar residues" evidence="1">
    <location>
        <begin position="37"/>
        <end position="56"/>
    </location>
</feature>
<accession>A0A420IXM0</accession>
<dbReference type="AlphaFoldDB" id="A0A420IXM0"/>
<gene>
    <name evidence="2" type="ORF">GcC1_048003</name>
</gene>
<reference evidence="2 3" key="1">
    <citation type="journal article" date="2018" name="BMC Genomics">
        <title>Comparative genome analyses reveal sequence features reflecting distinct modes of host-adaptation between dicot and monocot powdery mildew.</title>
        <authorList>
            <person name="Wu Y."/>
            <person name="Ma X."/>
            <person name="Pan Z."/>
            <person name="Kale S.D."/>
            <person name="Song Y."/>
            <person name="King H."/>
            <person name="Zhang Q."/>
            <person name="Presley C."/>
            <person name="Deng X."/>
            <person name="Wei C.I."/>
            <person name="Xiao S."/>
        </authorList>
    </citation>
    <scope>NUCLEOTIDE SEQUENCE [LARGE SCALE GENOMIC DNA]</scope>
    <source>
        <strain evidence="2">UCSC1</strain>
    </source>
</reference>
<dbReference type="GO" id="GO:0008168">
    <property type="term" value="F:methyltransferase activity"/>
    <property type="evidence" value="ECO:0007669"/>
    <property type="project" value="UniProtKB-KW"/>
</dbReference>
<dbReference type="OrthoDB" id="6419443at2759"/>
<feature type="region of interest" description="Disordered" evidence="1">
    <location>
        <begin position="1"/>
        <end position="84"/>
    </location>
</feature>
<keyword evidence="2" id="KW-0808">Transferase</keyword>
<protein>
    <submittedName>
        <fullName evidence="2">25S rRNA-methyltransferase</fullName>
    </submittedName>
</protein>
<sequence length="434" mass="49351">MFEFSENQETPKRKIPQSHAQSLPINPIFYIEMGKNGRSNKSSGKITRDSFSQTGPPKNIKKVETRSKPKPNLNTADSINLSDEPDGSISLQQELLNHFKTALGPTLTVECLQKKLQDVKEALYERDFDRAFGTQQNLEIYAIRWSPSRALCYRTILADIRPYLIDILPNFNLKDFDINHMTKDSHQSQGKVVCFGGCAAEAVAFYSIFRYVKDDAFQQKEDNCILKSLDDQPKLVSTDSTFEICLVDCAQWQNIVHKLSDTLINSASPLMDKEGVISQSGQTSLKPLDIRINFFQEDILTMNLSKMMNIVGQDAILVTILFTLNELYASSTSMTTKFLLNLTATLKPGSILLVVDSPGSYSETRIGSGTKKYPISWLIDYCLLSESSKLSEDTFPKWIKLLSEESKWFRIPEALDYPIPLENMRYQMHLYRRV</sequence>
<organism evidence="2 3">
    <name type="scientific">Golovinomyces cichoracearum</name>
    <dbReference type="NCBI Taxonomy" id="62708"/>
    <lineage>
        <taxon>Eukaryota</taxon>
        <taxon>Fungi</taxon>
        <taxon>Dikarya</taxon>
        <taxon>Ascomycota</taxon>
        <taxon>Pezizomycotina</taxon>
        <taxon>Leotiomycetes</taxon>
        <taxon>Erysiphales</taxon>
        <taxon>Erysiphaceae</taxon>
        <taxon>Golovinomyces</taxon>
    </lineage>
</organism>
<keyword evidence="2" id="KW-0489">Methyltransferase</keyword>
<name>A0A420IXM0_9PEZI</name>
<dbReference type="EMBL" id="MCBR01004807">
    <property type="protein sequence ID" value="RKF79290.1"/>
    <property type="molecule type" value="Genomic_DNA"/>
</dbReference>
<feature type="compositionally biased region" description="Polar residues" evidence="1">
    <location>
        <begin position="72"/>
        <end position="81"/>
    </location>
</feature>
<evidence type="ECO:0000313" key="3">
    <source>
        <dbReference type="Proteomes" id="UP000285405"/>
    </source>
</evidence>
<dbReference type="InterPro" id="IPR021463">
    <property type="entry name" value="Methyltransf_34"/>
</dbReference>
<dbReference type="Pfam" id="PF11312">
    <property type="entry name" value="Methyltransf_34"/>
    <property type="match status" value="1"/>
</dbReference>
<evidence type="ECO:0000313" key="2">
    <source>
        <dbReference type="EMBL" id="RKF79290.1"/>
    </source>
</evidence>
<evidence type="ECO:0000256" key="1">
    <source>
        <dbReference type="SAM" id="MobiDB-lite"/>
    </source>
</evidence>
<dbReference type="Proteomes" id="UP000285405">
    <property type="component" value="Unassembled WGS sequence"/>
</dbReference>